<comment type="cofactor">
    <cofactor evidence="1 8">
        <name>heme</name>
        <dbReference type="ChEBI" id="CHEBI:30413"/>
    </cofactor>
</comment>
<comment type="caution">
    <text evidence="10">The sequence shown here is derived from an EMBL/GenBank/DDBJ whole genome shotgun (WGS) entry which is preliminary data.</text>
</comment>
<organism evidence="10 11">
    <name type="scientific">Orchesella cincta</name>
    <name type="common">Springtail</name>
    <name type="synonym">Podura cincta</name>
    <dbReference type="NCBI Taxonomy" id="48709"/>
    <lineage>
        <taxon>Eukaryota</taxon>
        <taxon>Metazoa</taxon>
        <taxon>Ecdysozoa</taxon>
        <taxon>Arthropoda</taxon>
        <taxon>Hexapoda</taxon>
        <taxon>Collembola</taxon>
        <taxon>Entomobryomorpha</taxon>
        <taxon>Entomobryoidea</taxon>
        <taxon>Orchesellidae</taxon>
        <taxon>Orchesellinae</taxon>
        <taxon>Orchesella</taxon>
    </lineage>
</organism>
<dbReference type="InterPro" id="IPR001128">
    <property type="entry name" value="Cyt_P450"/>
</dbReference>
<evidence type="ECO:0000256" key="4">
    <source>
        <dbReference type="ARBA" id="ARBA00022723"/>
    </source>
</evidence>
<dbReference type="GO" id="GO:0004497">
    <property type="term" value="F:monooxygenase activity"/>
    <property type="evidence" value="ECO:0007669"/>
    <property type="project" value="UniProtKB-KW"/>
</dbReference>
<dbReference type="PRINTS" id="PR00463">
    <property type="entry name" value="EP450I"/>
</dbReference>
<dbReference type="InterPro" id="IPR002401">
    <property type="entry name" value="Cyt_P450_E_grp-I"/>
</dbReference>
<dbReference type="GO" id="GO:0005506">
    <property type="term" value="F:iron ion binding"/>
    <property type="evidence" value="ECO:0007669"/>
    <property type="project" value="InterPro"/>
</dbReference>
<dbReference type="InterPro" id="IPR017972">
    <property type="entry name" value="Cyt_P450_CS"/>
</dbReference>
<evidence type="ECO:0000256" key="5">
    <source>
        <dbReference type="ARBA" id="ARBA00023002"/>
    </source>
</evidence>
<dbReference type="GO" id="GO:0016705">
    <property type="term" value="F:oxidoreductase activity, acting on paired donors, with incorporation or reduction of molecular oxygen"/>
    <property type="evidence" value="ECO:0007669"/>
    <property type="project" value="InterPro"/>
</dbReference>
<evidence type="ECO:0000256" key="7">
    <source>
        <dbReference type="ARBA" id="ARBA00023033"/>
    </source>
</evidence>
<dbReference type="Gene3D" id="1.10.630.10">
    <property type="entry name" value="Cytochrome P450"/>
    <property type="match status" value="1"/>
</dbReference>
<dbReference type="GO" id="GO:0020037">
    <property type="term" value="F:heme binding"/>
    <property type="evidence" value="ECO:0007669"/>
    <property type="project" value="InterPro"/>
</dbReference>
<evidence type="ECO:0000256" key="1">
    <source>
        <dbReference type="ARBA" id="ARBA00001971"/>
    </source>
</evidence>
<gene>
    <name evidence="10" type="ORF">Ocin01_08351</name>
</gene>
<reference evidence="10 11" key="1">
    <citation type="journal article" date="2016" name="Genome Biol. Evol.">
        <title>Gene Family Evolution Reflects Adaptation to Soil Environmental Stressors in the Genome of the Collembolan Orchesella cincta.</title>
        <authorList>
            <person name="Faddeeva-Vakhrusheva A."/>
            <person name="Derks M.F."/>
            <person name="Anvar S.Y."/>
            <person name="Agamennone V."/>
            <person name="Suring W."/>
            <person name="Smit S."/>
            <person name="van Straalen N.M."/>
            <person name="Roelofs D."/>
        </authorList>
    </citation>
    <scope>NUCLEOTIDE SEQUENCE [LARGE SCALE GENOMIC DNA]</scope>
    <source>
        <tissue evidence="10">Mixed pool</tissue>
    </source>
</reference>
<evidence type="ECO:0000313" key="10">
    <source>
        <dbReference type="EMBL" id="ODM98334.1"/>
    </source>
</evidence>
<name>A0A1D2MZT8_ORCCI</name>
<dbReference type="SUPFAM" id="SSF48264">
    <property type="entry name" value="Cytochrome P450"/>
    <property type="match status" value="1"/>
</dbReference>
<comment type="similarity">
    <text evidence="2 9">Belongs to the cytochrome P450 family.</text>
</comment>
<keyword evidence="6 8" id="KW-0408">Iron</keyword>
<dbReference type="PANTHER" id="PTHR24291">
    <property type="entry name" value="CYTOCHROME P450 FAMILY 4"/>
    <property type="match status" value="1"/>
</dbReference>
<evidence type="ECO:0000313" key="11">
    <source>
        <dbReference type="Proteomes" id="UP000094527"/>
    </source>
</evidence>
<proteinExistence type="inferred from homology"/>
<dbReference type="PRINTS" id="PR00385">
    <property type="entry name" value="P450"/>
</dbReference>
<feature type="binding site" description="axial binding residue" evidence="8">
    <location>
        <position position="469"/>
    </location>
    <ligand>
        <name>heme</name>
        <dbReference type="ChEBI" id="CHEBI:30413"/>
    </ligand>
    <ligandPart>
        <name>Fe</name>
        <dbReference type="ChEBI" id="CHEBI:18248"/>
    </ligandPart>
</feature>
<keyword evidence="7 9" id="KW-0503">Monooxygenase</keyword>
<dbReference type="OMA" id="LRINPIV"/>
<evidence type="ECO:0000256" key="6">
    <source>
        <dbReference type="ARBA" id="ARBA00023004"/>
    </source>
</evidence>
<dbReference type="OrthoDB" id="1470350at2759"/>
<dbReference type="PROSITE" id="PS00086">
    <property type="entry name" value="CYTOCHROME_P450"/>
    <property type="match status" value="1"/>
</dbReference>
<dbReference type="AlphaFoldDB" id="A0A1D2MZT8"/>
<keyword evidence="11" id="KW-1185">Reference proteome</keyword>
<protein>
    <submittedName>
        <fullName evidence="10">Cytochrome P450 4C1</fullName>
    </submittedName>
</protein>
<accession>A0A1D2MZT8</accession>
<evidence type="ECO:0000256" key="3">
    <source>
        <dbReference type="ARBA" id="ARBA00022617"/>
    </source>
</evidence>
<dbReference type="Pfam" id="PF00067">
    <property type="entry name" value="p450"/>
    <property type="match status" value="1"/>
</dbReference>
<evidence type="ECO:0000256" key="9">
    <source>
        <dbReference type="RuleBase" id="RU000461"/>
    </source>
</evidence>
<dbReference type="InterPro" id="IPR050196">
    <property type="entry name" value="Cytochrome_P450_Monoox"/>
</dbReference>
<keyword evidence="3 8" id="KW-0349">Heme</keyword>
<keyword evidence="5 9" id="KW-0560">Oxidoreductase</keyword>
<dbReference type="PANTHER" id="PTHR24291:SF50">
    <property type="entry name" value="BIFUNCTIONAL ALBAFLAVENONE MONOOXYGENASE_TERPENE SYNTHASE"/>
    <property type="match status" value="1"/>
</dbReference>
<dbReference type="EMBL" id="LJIJ01000363">
    <property type="protein sequence ID" value="ODM98334.1"/>
    <property type="molecule type" value="Genomic_DNA"/>
</dbReference>
<evidence type="ECO:0000256" key="2">
    <source>
        <dbReference type="ARBA" id="ARBA00010617"/>
    </source>
</evidence>
<dbReference type="STRING" id="48709.A0A1D2MZT8"/>
<dbReference type="InterPro" id="IPR036396">
    <property type="entry name" value="Cyt_P450_sf"/>
</dbReference>
<evidence type="ECO:0000256" key="8">
    <source>
        <dbReference type="PIRSR" id="PIRSR602401-1"/>
    </source>
</evidence>
<dbReference type="Proteomes" id="UP000094527">
    <property type="component" value="Unassembled WGS sequence"/>
</dbReference>
<sequence>MKSFDYPHFHKYLGNVLLRDFRLGFVLASLFKTIQKWIVSWNGNSKHNERDLNRYDTYKSLPGPRPFPLKLIGNGLSFLFERDILKAVINMAVKYGPYYKLIFFNEEIVMLNSPEAAQALLMSSDNGHLGKGRIEEKIFPTELDSMLKWRGGEKWRARRKMLTRPFMYKSLQMHFNCFHKHCERLVSRLENKFSDNAATGVALESLKQCIFGISSETLMGVDIENSEDGIHFCNNLDQIMNLMTLRAYRPWLLIPALWTLSAEKRRMKKIIDDMKKVIHKVMEKYREKVSAGEGDADELSNTMIEVMLRNGESEKSIFDELAIMLTVANESTPYVLELALFLLACHPEHQELCRQEIDEVFQDPFMLKNGVLKFDALKELKQVERCIQESLRINPIVTIMRRLESPLKINEELVIPKDVSVVLSAYVLHHLPQYFPNPEKFDPDRFLPERVRERHPYSYIPFSGGTRSCIGLKLAMMELKTIVAIVLRNFEVGTPDTMEELQFVANPTTKPSRPFRFTFKKRDI</sequence>
<keyword evidence="4 8" id="KW-0479">Metal-binding</keyword>